<dbReference type="GeneID" id="9684978"/>
<dbReference type="Proteomes" id="UP000001876">
    <property type="component" value="Unassembled WGS sequence"/>
</dbReference>
<evidence type="ECO:0000259" key="3">
    <source>
        <dbReference type="Pfam" id="PF04755"/>
    </source>
</evidence>
<comment type="subcellular location">
    <subcellularLocation>
        <location evidence="1">Plastid</location>
    </subcellularLocation>
</comment>
<dbReference type="InterPro" id="IPR039633">
    <property type="entry name" value="PAP"/>
</dbReference>
<proteinExistence type="predicted"/>
<name>C1MUQ5_MICPC</name>
<accession>C1MUQ5</accession>
<dbReference type="STRING" id="564608.C1MUQ5"/>
<evidence type="ECO:0000313" key="5">
    <source>
        <dbReference type="Proteomes" id="UP000001876"/>
    </source>
</evidence>
<dbReference type="GO" id="GO:0009536">
    <property type="term" value="C:plastid"/>
    <property type="evidence" value="ECO:0007669"/>
    <property type="project" value="UniProtKB-SubCell"/>
</dbReference>
<keyword evidence="2" id="KW-0934">Plastid</keyword>
<dbReference type="OrthoDB" id="203682at2759"/>
<dbReference type="KEGG" id="mpp:MICPUCDRAFT_40262"/>
<dbReference type="eggNOG" id="ENOG502QVEU">
    <property type="taxonomic scope" value="Eukaryota"/>
</dbReference>
<dbReference type="InterPro" id="IPR006843">
    <property type="entry name" value="PAP/fibrillin_dom"/>
</dbReference>
<dbReference type="OMA" id="IGAPWPF"/>
<evidence type="ECO:0000256" key="1">
    <source>
        <dbReference type="ARBA" id="ARBA00004474"/>
    </source>
</evidence>
<dbReference type="Pfam" id="PF04755">
    <property type="entry name" value="PAP_fibrillin"/>
    <property type="match status" value="1"/>
</dbReference>
<keyword evidence="5" id="KW-1185">Reference proteome</keyword>
<dbReference type="EMBL" id="GG663740">
    <property type="protein sequence ID" value="EEH56368.1"/>
    <property type="molecule type" value="Genomic_DNA"/>
</dbReference>
<feature type="domain" description="Plastid lipid-associated protein/fibrillin conserved" evidence="3">
    <location>
        <begin position="3"/>
        <end position="202"/>
    </location>
</feature>
<organism evidence="5">
    <name type="scientific">Micromonas pusilla (strain CCMP1545)</name>
    <name type="common">Picoplanktonic green alga</name>
    <dbReference type="NCBI Taxonomy" id="564608"/>
    <lineage>
        <taxon>Eukaryota</taxon>
        <taxon>Viridiplantae</taxon>
        <taxon>Chlorophyta</taxon>
        <taxon>Mamiellophyceae</taxon>
        <taxon>Mamiellales</taxon>
        <taxon>Mamiellaceae</taxon>
        <taxon>Micromonas</taxon>
    </lineage>
</organism>
<evidence type="ECO:0000313" key="4">
    <source>
        <dbReference type="EMBL" id="EEH56368.1"/>
    </source>
</evidence>
<gene>
    <name evidence="4" type="ORF">MICPUCDRAFT_40262</name>
</gene>
<dbReference type="PANTHER" id="PTHR31906">
    <property type="entry name" value="PLASTID-LIPID-ASSOCIATED PROTEIN 4, CHLOROPLASTIC-RELATED"/>
    <property type="match status" value="1"/>
</dbReference>
<protein>
    <submittedName>
        <fullName evidence="4">Predicted protein</fullName>
    </submittedName>
</protein>
<reference evidence="4 5" key="1">
    <citation type="journal article" date="2009" name="Science">
        <title>Green evolution and dynamic adaptations revealed by genomes of the marine picoeukaryotes Micromonas.</title>
        <authorList>
            <person name="Worden A.Z."/>
            <person name="Lee J.H."/>
            <person name="Mock T."/>
            <person name="Rouze P."/>
            <person name="Simmons M.P."/>
            <person name="Aerts A.L."/>
            <person name="Allen A.E."/>
            <person name="Cuvelier M.L."/>
            <person name="Derelle E."/>
            <person name="Everett M.V."/>
            <person name="Foulon E."/>
            <person name="Grimwood J."/>
            <person name="Gundlach H."/>
            <person name="Henrissat B."/>
            <person name="Napoli C."/>
            <person name="McDonald S.M."/>
            <person name="Parker M.S."/>
            <person name="Rombauts S."/>
            <person name="Salamov A."/>
            <person name="Von Dassow P."/>
            <person name="Badger J.H."/>
            <person name="Coutinho P.M."/>
            <person name="Demir E."/>
            <person name="Dubchak I."/>
            <person name="Gentemann C."/>
            <person name="Eikrem W."/>
            <person name="Gready J.E."/>
            <person name="John U."/>
            <person name="Lanier W."/>
            <person name="Lindquist E.A."/>
            <person name="Lucas S."/>
            <person name="Mayer K.F."/>
            <person name="Moreau H."/>
            <person name="Not F."/>
            <person name="Otillar R."/>
            <person name="Panaud O."/>
            <person name="Pangilinan J."/>
            <person name="Paulsen I."/>
            <person name="Piegu B."/>
            <person name="Poliakov A."/>
            <person name="Robbens S."/>
            <person name="Schmutz J."/>
            <person name="Toulza E."/>
            <person name="Wyss T."/>
            <person name="Zelensky A."/>
            <person name="Zhou K."/>
            <person name="Armbrust E.V."/>
            <person name="Bhattacharya D."/>
            <person name="Goodenough U.W."/>
            <person name="Van de Peer Y."/>
            <person name="Grigoriev I.V."/>
        </authorList>
    </citation>
    <scope>NUCLEOTIDE SEQUENCE [LARGE SCALE GENOMIC DNA]</scope>
    <source>
        <strain evidence="4 5">CCMP1545</strain>
    </source>
</reference>
<dbReference type="RefSeq" id="XP_003059236.1">
    <property type="nucleotide sequence ID" value="XM_003059190.1"/>
</dbReference>
<dbReference type="AlphaFoldDB" id="C1MUQ5"/>
<sequence length="206" mass="21273">MKTLATLDRGVAASEDDRSAVNALVESLETLASSPSRAASLAPTEARLAAALDGAWRLAYSSTFAGEQTGSQGFTGAPGGGSPGASLGSVYQRLSFDDDEEKATCDNVVELRGPFGGAAAASLGHSCAVTGNTCRITFTGVTVERNPFGLPPFTLPSPMDALPREARDALMSGGFQSGAFDTTFVDAETRVSRGDRGELRVFVKEA</sequence>
<evidence type="ECO:0000256" key="2">
    <source>
        <dbReference type="ARBA" id="ARBA00022640"/>
    </source>
</evidence>